<reference evidence="19 20" key="1">
    <citation type="submission" date="2020-04" db="EMBL/GenBank/DDBJ databases">
        <authorList>
            <person name="De Canck E."/>
        </authorList>
    </citation>
    <scope>NUCLEOTIDE SEQUENCE [LARGE SCALE GENOMIC DNA]</scope>
    <source>
        <strain evidence="19 20">LMG 26845</strain>
    </source>
</reference>
<evidence type="ECO:0000256" key="15">
    <source>
        <dbReference type="PROSITE-ProRule" id="PRU10144"/>
    </source>
</evidence>
<keyword evidence="4 14" id="KW-1134">Transmembrane beta strand</keyword>
<proteinExistence type="inferred from homology"/>
<keyword evidence="5" id="KW-0410">Iron transport</keyword>
<dbReference type="AlphaFoldDB" id="A0A6J4ZSH7"/>
<dbReference type="InterPro" id="IPR000531">
    <property type="entry name" value="Beta-barrel_TonB"/>
</dbReference>
<evidence type="ECO:0000256" key="9">
    <source>
        <dbReference type="ARBA" id="ARBA00023065"/>
    </source>
</evidence>
<dbReference type="InterPro" id="IPR011662">
    <property type="entry name" value="Secretin/TonB_short_N"/>
</dbReference>
<dbReference type="PROSITE" id="PS01156">
    <property type="entry name" value="TONB_DEPENDENT_REC_2"/>
    <property type="match status" value="1"/>
</dbReference>
<comment type="similarity">
    <text evidence="2 14 16">Belongs to the TonB-dependent receptor family.</text>
</comment>
<dbReference type="PANTHER" id="PTHR32552">
    <property type="entry name" value="FERRICHROME IRON RECEPTOR-RELATED"/>
    <property type="match status" value="1"/>
</dbReference>
<dbReference type="SMART" id="SM00965">
    <property type="entry name" value="STN"/>
    <property type="match status" value="1"/>
</dbReference>
<dbReference type="Pfam" id="PF07715">
    <property type="entry name" value="Plug"/>
    <property type="match status" value="1"/>
</dbReference>
<evidence type="ECO:0000256" key="4">
    <source>
        <dbReference type="ARBA" id="ARBA00022452"/>
    </source>
</evidence>
<dbReference type="GO" id="GO:0009279">
    <property type="term" value="C:cell outer membrane"/>
    <property type="evidence" value="ECO:0007669"/>
    <property type="project" value="UniProtKB-SubCell"/>
</dbReference>
<keyword evidence="7" id="KW-0732">Signal</keyword>
<comment type="subcellular location">
    <subcellularLocation>
        <location evidence="1 14">Cell outer membrane</location>
        <topology evidence="1 14">Multi-pass membrane protein</topology>
    </subcellularLocation>
</comment>
<keyword evidence="12 19" id="KW-0675">Receptor</keyword>
<dbReference type="GO" id="GO:0015344">
    <property type="term" value="F:siderophore uptake transmembrane transporter activity"/>
    <property type="evidence" value="ECO:0007669"/>
    <property type="project" value="TreeGrafter"/>
</dbReference>
<organism evidence="19 20">
    <name type="scientific">Achromobacter insuavis</name>
    <dbReference type="NCBI Taxonomy" id="1287735"/>
    <lineage>
        <taxon>Bacteria</taxon>
        <taxon>Pseudomonadati</taxon>
        <taxon>Pseudomonadota</taxon>
        <taxon>Betaproteobacteria</taxon>
        <taxon>Burkholderiales</taxon>
        <taxon>Alcaligenaceae</taxon>
        <taxon>Achromobacter</taxon>
    </lineage>
</organism>
<evidence type="ECO:0000256" key="5">
    <source>
        <dbReference type="ARBA" id="ARBA00022496"/>
    </source>
</evidence>
<dbReference type="GO" id="GO:0015891">
    <property type="term" value="P:siderophore transport"/>
    <property type="evidence" value="ECO:0007669"/>
    <property type="project" value="InterPro"/>
</dbReference>
<keyword evidence="10 16" id="KW-0798">TonB box</keyword>
<protein>
    <submittedName>
        <fullName evidence="19">Ferrichrome receptor FcuA</fullName>
    </submittedName>
</protein>
<evidence type="ECO:0000256" key="10">
    <source>
        <dbReference type="ARBA" id="ARBA00023077"/>
    </source>
</evidence>
<dbReference type="EMBL" id="CADIJR010000011">
    <property type="protein sequence ID" value="CAB3636336.1"/>
    <property type="molecule type" value="Genomic_DNA"/>
</dbReference>
<dbReference type="Proteomes" id="UP000507979">
    <property type="component" value="Unassembled WGS sequence"/>
</dbReference>
<dbReference type="SUPFAM" id="SSF56935">
    <property type="entry name" value="Porins"/>
    <property type="match status" value="1"/>
</dbReference>
<evidence type="ECO:0000256" key="16">
    <source>
        <dbReference type="RuleBase" id="RU003357"/>
    </source>
</evidence>
<keyword evidence="20" id="KW-1185">Reference proteome</keyword>
<accession>A0A6J4ZSH7</accession>
<evidence type="ECO:0000256" key="14">
    <source>
        <dbReference type="PROSITE-ProRule" id="PRU01360"/>
    </source>
</evidence>
<evidence type="ECO:0000256" key="17">
    <source>
        <dbReference type="SAM" id="MobiDB-lite"/>
    </source>
</evidence>
<dbReference type="Gene3D" id="3.55.50.30">
    <property type="match status" value="1"/>
</dbReference>
<evidence type="ECO:0000256" key="3">
    <source>
        <dbReference type="ARBA" id="ARBA00022448"/>
    </source>
</evidence>
<feature type="region of interest" description="Disordered" evidence="17">
    <location>
        <begin position="1"/>
        <end position="30"/>
    </location>
</feature>
<keyword evidence="11 14" id="KW-0472">Membrane</keyword>
<dbReference type="Gene3D" id="2.170.130.10">
    <property type="entry name" value="TonB-dependent receptor, plug domain"/>
    <property type="match status" value="1"/>
</dbReference>
<sequence>MHQFGMGPGARCRQAAPRQKASRTQAASMRHTPGMAPAFLRAALSLALASAAGLPLAALPALALAQAATDQRYPIDLPAQPLNTALTALSRQTNTPIMAAGSATAAHRAPAVTGRMTVQDALSQLLAGTGLSSAALPGGGYAVTAPSQGPAVTTLAPVQVTGRPQLAEPYAGGQVARGGRVGMLGERDLMDTPFNLSSYTSELIRNQQANSIADVLANDASVRTVNDGQGSVAGTGDEFQIRGFPVRNQDVSFNGLYGMLPLRTIAMDAVERVEVLKGPTALLNGMSPRGSVGGGINVVPKRAGDEPLTRLTATYQSDSRFGGMIDMGRRFGENNEFGIRFNGSYRDGDTAVQNQSNQLGTAVVALDYRGDRLRVSLDAGHQTNDIDAPGDSGVLIFGDNLPVPRAPKASKGYSPDWGYSRSRDNYGVLRAEYDITPQLTVFGGVGYRRSENRYLYADPIVVGQGGELLMRPYYWPSFEQNTSSVWGARGNFNTGPVKHEVSLSYSTFEQRAGYYDYYIFGMSPSNLYDPVEIPKPSIDGLSSSPPRTSLLKLPTIALADTLSFADDRVQLTAGVRHQTVKATNYSYVTGKETSHYDKSAVTPAFGLVVKPWDHVSLYANYIEGLTTGPIAPAGTSNAGEIFAPIKTKQVEAGVKVDFGSVTTTLGLFQIKQPAGLTTFSGGVTRYDVSGEQRNRGVELNAFGELAPGVRLLGGVTYIQPKMTRTASADTEGNSAVGVPRWMANIGMEWDPSFAPGVTLSARALSTSWQYQNLENTRRIPGWTRWDLGVRYATRAFDHPVTLRATVNNVFGKDYWSSASEGYLRLGSPRSVMLSASVDF</sequence>
<dbReference type="InterPro" id="IPR012910">
    <property type="entry name" value="Plug_dom"/>
</dbReference>
<dbReference type="InterPro" id="IPR039426">
    <property type="entry name" value="TonB-dep_rcpt-like"/>
</dbReference>
<evidence type="ECO:0000256" key="1">
    <source>
        <dbReference type="ARBA" id="ARBA00004571"/>
    </source>
</evidence>
<evidence type="ECO:0000256" key="7">
    <source>
        <dbReference type="ARBA" id="ARBA00022729"/>
    </source>
</evidence>
<keyword evidence="9" id="KW-0406">Ion transport</keyword>
<dbReference type="NCBIfam" id="TIGR01783">
    <property type="entry name" value="TonB-siderophor"/>
    <property type="match status" value="1"/>
</dbReference>
<evidence type="ECO:0000259" key="18">
    <source>
        <dbReference type="SMART" id="SM00965"/>
    </source>
</evidence>
<dbReference type="PANTHER" id="PTHR32552:SF82">
    <property type="entry name" value="FCUA PROTEIN"/>
    <property type="match status" value="1"/>
</dbReference>
<evidence type="ECO:0000256" key="13">
    <source>
        <dbReference type="ARBA" id="ARBA00023237"/>
    </source>
</evidence>
<gene>
    <name evidence="19" type="primary">fcuA_1</name>
    <name evidence="19" type="ORF">LMG26845_01699</name>
</gene>
<keyword evidence="13 14" id="KW-0998">Cell outer membrane</keyword>
<dbReference type="CDD" id="cd01347">
    <property type="entry name" value="ligand_gated_channel"/>
    <property type="match status" value="1"/>
</dbReference>
<evidence type="ECO:0000313" key="20">
    <source>
        <dbReference type="Proteomes" id="UP000507979"/>
    </source>
</evidence>
<dbReference type="InterPro" id="IPR036942">
    <property type="entry name" value="Beta-barrel_TonB_sf"/>
</dbReference>
<keyword evidence="8" id="KW-0408">Iron</keyword>
<keyword evidence="6 14" id="KW-0812">Transmembrane</keyword>
<evidence type="ECO:0000256" key="6">
    <source>
        <dbReference type="ARBA" id="ARBA00022692"/>
    </source>
</evidence>
<dbReference type="Pfam" id="PF00593">
    <property type="entry name" value="TonB_dep_Rec_b-barrel"/>
    <property type="match status" value="1"/>
</dbReference>
<dbReference type="Gene3D" id="2.40.170.20">
    <property type="entry name" value="TonB-dependent receptor, beta-barrel domain"/>
    <property type="match status" value="1"/>
</dbReference>
<dbReference type="InterPro" id="IPR010105">
    <property type="entry name" value="TonB_sidphr_rcpt"/>
</dbReference>
<evidence type="ECO:0000256" key="2">
    <source>
        <dbReference type="ARBA" id="ARBA00009810"/>
    </source>
</evidence>
<dbReference type="GO" id="GO:0038023">
    <property type="term" value="F:signaling receptor activity"/>
    <property type="evidence" value="ECO:0007669"/>
    <property type="project" value="InterPro"/>
</dbReference>
<feature type="short sequence motif" description="TonB C-terminal box" evidence="15">
    <location>
        <begin position="822"/>
        <end position="839"/>
    </location>
</feature>
<keyword evidence="3 14" id="KW-0813">Transport</keyword>
<dbReference type="PROSITE" id="PS52016">
    <property type="entry name" value="TONB_DEPENDENT_REC_3"/>
    <property type="match status" value="1"/>
</dbReference>
<evidence type="ECO:0000256" key="11">
    <source>
        <dbReference type="ARBA" id="ARBA00023136"/>
    </source>
</evidence>
<evidence type="ECO:0000256" key="8">
    <source>
        <dbReference type="ARBA" id="ARBA00023004"/>
    </source>
</evidence>
<evidence type="ECO:0000313" key="19">
    <source>
        <dbReference type="EMBL" id="CAB3636336.1"/>
    </source>
</evidence>
<dbReference type="InterPro" id="IPR037066">
    <property type="entry name" value="Plug_dom_sf"/>
</dbReference>
<dbReference type="InterPro" id="IPR010917">
    <property type="entry name" value="TonB_rcpt_CS"/>
</dbReference>
<name>A0A6J4ZSH7_9BURK</name>
<feature type="domain" description="Secretin/TonB short N-terminal" evidence="18">
    <location>
        <begin position="95"/>
        <end position="146"/>
    </location>
</feature>
<evidence type="ECO:0000256" key="12">
    <source>
        <dbReference type="ARBA" id="ARBA00023170"/>
    </source>
</evidence>